<proteinExistence type="predicted"/>
<dbReference type="Pfam" id="PF01917">
    <property type="entry name" value="Flagellin_arch-type"/>
    <property type="match status" value="1"/>
</dbReference>
<accession>L9XL95</accession>
<dbReference type="PATRIC" id="fig|1227497.3.peg.255"/>
<keyword evidence="1" id="KW-0966">Cell projection</keyword>
<dbReference type="GO" id="GO:0097588">
    <property type="term" value="P:archaeal or bacterial-type flagellum-dependent cell motility"/>
    <property type="evidence" value="ECO:0007669"/>
    <property type="project" value="InterPro"/>
</dbReference>
<dbReference type="eggNOG" id="arCOG01824">
    <property type="taxonomic scope" value="Archaea"/>
</dbReference>
<evidence type="ECO:0000313" key="2">
    <source>
        <dbReference type="Proteomes" id="UP000011688"/>
    </source>
</evidence>
<dbReference type="PANTHER" id="PTHR42200:SF2">
    <property type="entry name" value="ARCHAEAL FLAGELLA-RELATED PROTEIN F"/>
    <property type="match status" value="1"/>
</dbReference>
<dbReference type="GO" id="GO:0005198">
    <property type="term" value="F:structural molecule activity"/>
    <property type="evidence" value="ECO:0007669"/>
    <property type="project" value="InterPro"/>
</dbReference>
<keyword evidence="1" id="KW-0282">Flagellum</keyword>
<organism evidence="1 2">
    <name type="scientific">Natronococcus amylolyticus DSM 10524</name>
    <dbReference type="NCBI Taxonomy" id="1227497"/>
    <lineage>
        <taxon>Archaea</taxon>
        <taxon>Methanobacteriati</taxon>
        <taxon>Methanobacteriota</taxon>
        <taxon>Stenosarchaea group</taxon>
        <taxon>Halobacteria</taxon>
        <taxon>Halobacteriales</taxon>
        <taxon>Natrialbaceae</taxon>
        <taxon>Natronococcus</taxon>
    </lineage>
</organism>
<dbReference type="PANTHER" id="PTHR42200">
    <property type="entry name" value="ARCHAEAL FLAGELLA-RELATED PROTEIN F-RELATED"/>
    <property type="match status" value="1"/>
</dbReference>
<protein>
    <submittedName>
        <fullName evidence="1">Flagellin</fullName>
    </submittedName>
</protein>
<dbReference type="AlphaFoldDB" id="L9XL95"/>
<sequence length="143" mass="15420">MGFSTSGATAILLIGVLVAVSVAYPTLQAAQDLRQDAIEDRDDRVLETHNTAIDDVEITSEDGELMVTARNDGSTSLSAADTTLLVDGTLPADRETTIDEESNHELWLPEEELTITVDEDDLPDDPERIKLVTEHGVATTEAV</sequence>
<name>L9XL95_9EURY</name>
<reference evidence="1 2" key="1">
    <citation type="journal article" date="2014" name="PLoS Genet.">
        <title>Phylogenetically driven sequencing of extremely halophilic archaea reveals strategies for static and dynamic osmo-response.</title>
        <authorList>
            <person name="Becker E.A."/>
            <person name="Seitzer P.M."/>
            <person name="Tritt A."/>
            <person name="Larsen D."/>
            <person name="Krusor M."/>
            <person name="Yao A.I."/>
            <person name="Wu D."/>
            <person name="Madern D."/>
            <person name="Eisen J.A."/>
            <person name="Darling A.E."/>
            <person name="Facciotti M.T."/>
        </authorList>
    </citation>
    <scope>NUCLEOTIDE SEQUENCE [LARGE SCALE GENOMIC DNA]</scope>
    <source>
        <strain evidence="1 2">DSM 10524</strain>
    </source>
</reference>
<keyword evidence="2" id="KW-1185">Reference proteome</keyword>
<dbReference type="EMBL" id="AOIB01000005">
    <property type="protein sequence ID" value="ELY61433.1"/>
    <property type="molecule type" value="Genomic_DNA"/>
</dbReference>
<evidence type="ECO:0000313" key="1">
    <source>
        <dbReference type="EMBL" id="ELY61433.1"/>
    </source>
</evidence>
<keyword evidence="1" id="KW-0969">Cilium</keyword>
<dbReference type="InterPro" id="IPR002774">
    <property type="entry name" value="Flagellin_arc-type"/>
</dbReference>
<gene>
    <name evidence="1" type="ORF">C491_01207</name>
</gene>
<dbReference type="OrthoDB" id="62189at2157"/>
<comment type="caution">
    <text evidence="1">The sequence shown here is derived from an EMBL/GenBank/DDBJ whole genome shotgun (WGS) entry which is preliminary data.</text>
</comment>
<dbReference type="RefSeq" id="WP_005553130.1">
    <property type="nucleotide sequence ID" value="NZ_AOIB01000005.1"/>
</dbReference>
<dbReference type="STRING" id="1227497.C491_01207"/>
<dbReference type="Proteomes" id="UP000011688">
    <property type="component" value="Unassembled WGS sequence"/>
</dbReference>